<protein>
    <recommendedName>
        <fullName evidence="3">Sigma-70 family RNA polymerase sigma factor</fullName>
    </recommendedName>
</protein>
<name>A0A0E4CXT4_9BACL</name>
<dbReference type="KEGG" id="pri:PRIO_4293"/>
<accession>A0A0E4CXT4</accession>
<dbReference type="EMBL" id="LN831776">
    <property type="protein sequence ID" value="CQR56695.1"/>
    <property type="molecule type" value="Genomic_DNA"/>
</dbReference>
<dbReference type="SUPFAM" id="SSF88659">
    <property type="entry name" value="Sigma3 and sigma4 domains of RNA polymerase sigma factors"/>
    <property type="match status" value="1"/>
</dbReference>
<reference evidence="2" key="1">
    <citation type="submission" date="2015-03" db="EMBL/GenBank/DDBJ databases">
        <authorList>
            <person name="Wibberg D."/>
        </authorList>
    </citation>
    <scope>NUCLEOTIDE SEQUENCE [LARGE SCALE GENOMIC DNA]</scope>
</reference>
<dbReference type="RefSeq" id="WP_020428541.1">
    <property type="nucleotide sequence ID" value="NZ_AGBD01000676.1"/>
</dbReference>
<proteinExistence type="predicted"/>
<evidence type="ECO:0008006" key="3">
    <source>
        <dbReference type="Google" id="ProtNLM"/>
    </source>
</evidence>
<sequence>MITYDDELLETCRKLLKRSAWRIQYKTRIQLIRESSPLYDNQLYDSGSDSSFETMVISELFVDELLETIPWEKCRYIIKKTVIEGMAEHEVARELHMTQQGVSKWKRKGLEILKEYLIISSKQ</sequence>
<evidence type="ECO:0000313" key="2">
    <source>
        <dbReference type="Proteomes" id="UP000033163"/>
    </source>
</evidence>
<organism evidence="1 2">
    <name type="scientific">Paenibacillus riograndensis SBR5</name>
    <dbReference type="NCBI Taxonomy" id="1073571"/>
    <lineage>
        <taxon>Bacteria</taxon>
        <taxon>Bacillati</taxon>
        <taxon>Bacillota</taxon>
        <taxon>Bacilli</taxon>
        <taxon>Bacillales</taxon>
        <taxon>Paenibacillaceae</taxon>
        <taxon>Paenibacillus</taxon>
        <taxon>Paenibacillus sonchi group</taxon>
    </lineage>
</organism>
<dbReference type="PATRIC" id="fig|1073571.4.peg.4596"/>
<dbReference type="HOGENOM" id="CLU_155743_0_0_9"/>
<dbReference type="AlphaFoldDB" id="A0A0E4CXT4"/>
<evidence type="ECO:0000313" key="1">
    <source>
        <dbReference type="EMBL" id="CQR56695.1"/>
    </source>
</evidence>
<gene>
    <name evidence="1" type="ORF">PRIO_4293</name>
</gene>
<dbReference type="Gene3D" id="1.10.10.10">
    <property type="entry name" value="Winged helix-like DNA-binding domain superfamily/Winged helix DNA-binding domain"/>
    <property type="match status" value="1"/>
</dbReference>
<dbReference type="Proteomes" id="UP000033163">
    <property type="component" value="Chromosome I"/>
</dbReference>
<dbReference type="STRING" id="483937.AMQ84_03120"/>
<dbReference type="InterPro" id="IPR013324">
    <property type="entry name" value="RNA_pol_sigma_r3/r4-like"/>
</dbReference>
<dbReference type="InterPro" id="IPR036388">
    <property type="entry name" value="WH-like_DNA-bd_sf"/>
</dbReference>